<proteinExistence type="inferred from homology"/>
<dbReference type="RefSeq" id="WP_390222595.1">
    <property type="nucleotide sequence ID" value="NZ_JBHTAA010000002.1"/>
</dbReference>
<dbReference type="CDD" id="cd05233">
    <property type="entry name" value="SDR_c"/>
    <property type="match status" value="1"/>
</dbReference>
<dbReference type="Pfam" id="PF13561">
    <property type="entry name" value="adh_short_C2"/>
    <property type="match status" value="1"/>
</dbReference>
<dbReference type="PRINTS" id="PR00081">
    <property type="entry name" value="GDHRDH"/>
</dbReference>
<dbReference type="AlphaFoldDB" id="A0ABD5ZDH5"/>
<dbReference type="EMBL" id="JBHTAA010000002">
    <property type="protein sequence ID" value="MFC7203256.1"/>
    <property type="molecule type" value="Genomic_DNA"/>
</dbReference>
<keyword evidence="3" id="KW-1185">Reference proteome</keyword>
<dbReference type="Gene3D" id="3.40.50.720">
    <property type="entry name" value="NAD(P)-binding Rossmann-like Domain"/>
    <property type="match status" value="1"/>
</dbReference>
<protein>
    <submittedName>
        <fullName evidence="2">SDR family NAD(P)-dependent oxidoreductase</fullName>
        <ecNumber evidence="2">1.1.1.-</ecNumber>
    </submittedName>
</protein>
<organism evidence="2 3">
    <name type="scientific">Haloferax namakaokahaiae</name>
    <dbReference type="NCBI Taxonomy" id="1748331"/>
    <lineage>
        <taxon>Archaea</taxon>
        <taxon>Methanobacteriati</taxon>
        <taxon>Methanobacteriota</taxon>
        <taxon>Stenosarchaea group</taxon>
        <taxon>Halobacteria</taxon>
        <taxon>Halobacteriales</taxon>
        <taxon>Haloferacaceae</taxon>
        <taxon>Haloferax</taxon>
    </lineage>
</organism>
<name>A0ABD5ZDH5_9EURY</name>
<dbReference type="NCBIfam" id="NF005559">
    <property type="entry name" value="PRK07231.1"/>
    <property type="match status" value="1"/>
</dbReference>
<sequence>MTIESPDIRQAFDFTDKTVCVTGAAQGIGEAVAEAFASLGANVVIADLDEAGARKVADRLADAYDTRTIGVEIDVSEYDAAVAMVEATNEAFGALDVLVNNAGLAGVKRFLDSEPSDWDEKLRVSLYGTLNCTHAALPGMVERNEGVVINYASSSYRGNDPGLAVYGAAKAANKSFTKTMAKEVGGAGVRVNCVCPGTVETPSTTEWIEKYREKLGESYALERVGQPAEVANAVVFLASDAASWITGETVHVDGGYIRR</sequence>
<accession>A0ABD5ZDH5</accession>
<dbReference type="PANTHER" id="PTHR42760">
    <property type="entry name" value="SHORT-CHAIN DEHYDROGENASES/REDUCTASES FAMILY MEMBER"/>
    <property type="match status" value="1"/>
</dbReference>
<reference evidence="2 3" key="1">
    <citation type="journal article" date="2019" name="Int. J. Syst. Evol. Microbiol.">
        <title>The Global Catalogue of Microorganisms (GCM) 10K type strain sequencing project: providing services to taxonomists for standard genome sequencing and annotation.</title>
        <authorList>
            <consortium name="The Broad Institute Genomics Platform"/>
            <consortium name="The Broad Institute Genome Sequencing Center for Infectious Disease"/>
            <person name="Wu L."/>
            <person name="Ma J."/>
        </authorList>
    </citation>
    <scope>NUCLEOTIDE SEQUENCE [LARGE SCALE GENOMIC DNA]</scope>
    <source>
        <strain evidence="2 3">DSM 29988</strain>
    </source>
</reference>
<dbReference type="InterPro" id="IPR002347">
    <property type="entry name" value="SDR_fam"/>
</dbReference>
<evidence type="ECO:0000313" key="3">
    <source>
        <dbReference type="Proteomes" id="UP001596481"/>
    </source>
</evidence>
<dbReference type="PRINTS" id="PR00080">
    <property type="entry name" value="SDRFAMILY"/>
</dbReference>
<dbReference type="EC" id="1.1.1.-" evidence="2"/>
<dbReference type="FunFam" id="3.40.50.720:FF:000084">
    <property type="entry name" value="Short-chain dehydrogenase reductase"/>
    <property type="match status" value="1"/>
</dbReference>
<dbReference type="GO" id="GO:0016491">
    <property type="term" value="F:oxidoreductase activity"/>
    <property type="evidence" value="ECO:0007669"/>
    <property type="project" value="UniProtKB-KW"/>
</dbReference>
<comment type="caution">
    <text evidence="2">The sequence shown here is derived from an EMBL/GenBank/DDBJ whole genome shotgun (WGS) entry which is preliminary data.</text>
</comment>
<keyword evidence="2" id="KW-0560">Oxidoreductase</keyword>
<dbReference type="SUPFAM" id="SSF51735">
    <property type="entry name" value="NAD(P)-binding Rossmann-fold domains"/>
    <property type="match status" value="1"/>
</dbReference>
<comment type="similarity">
    <text evidence="1">Belongs to the short-chain dehydrogenases/reductases (SDR) family.</text>
</comment>
<dbReference type="InterPro" id="IPR036291">
    <property type="entry name" value="NAD(P)-bd_dom_sf"/>
</dbReference>
<gene>
    <name evidence="2" type="ORF">ACFQJC_06995</name>
</gene>
<evidence type="ECO:0000313" key="2">
    <source>
        <dbReference type="EMBL" id="MFC7203256.1"/>
    </source>
</evidence>
<dbReference type="Proteomes" id="UP001596481">
    <property type="component" value="Unassembled WGS sequence"/>
</dbReference>
<evidence type="ECO:0000256" key="1">
    <source>
        <dbReference type="ARBA" id="ARBA00006484"/>
    </source>
</evidence>